<keyword evidence="5" id="KW-1185">Reference proteome</keyword>
<feature type="domain" description="HTH LytTR-type" evidence="3">
    <location>
        <begin position="141"/>
        <end position="213"/>
    </location>
</feature>
<dbReference type="Pfam" id="PF00072">
    <property type="entry name" value="Response_reg"/>
    <property type="match status" value="1"/>
</dbReference>
<evidence type="ECO:0000313" key="5">
    <source>
        <dbReference type="Proteomes" id="UP000468388"/>
    </source>
</evidence>
<name>A0A6N8JF84_9BACT</name>
<dbReference type="FunFam" id="3.40.50.2300:FF:000361">
    <property type="entry name" value="Two-component system response regulator"/>
    <property type="match status" value="1"/>
</dbReference>
<evidence type="ECO:0000256" key="1">
    <source>
        <dbReference type="PROSITE-ProRule" id="PRU00169"/>
    </source>
</evidence>
<dbReference type="Gene3D" id="3.40.50.2300">
    <property type="match status" value="1"/>
</dbReference>
<dbReference type="PANTHER" id="PTHR37299">
    <property type="entry name" value="TRANSCRIPTIONAL REGULATOR-RELATED"/>
    <property type="match status" value="1"/>
</dbReference>
<dbReference type="SMART" id="SM00448">
    <property type="entry name" value="REC"/>
    <property type="match status" value="1"/>
</dbReference>
<dbReference type="PANTHER" id="PTHR37299:SF1">
    <property type="entry name" value="STAGE 0 SPORULATION PROTEIN A HOMOLOG"/>
    <property type="match status" value="1"/>
</dbReference>
<dbReference type="Pfam" id="PF04397">
    <property type="entry name" value="LytTR"/>
    <property type="match status" value="1"/>
</dbReference>
<reference evidence="4 5" key="1">
    <citation type="submission" date="2019-12" db="EMBL/GenBank/DDBJ databases">
        <title>The draft genomic sequence of strain Chitinophaga oryziterrae JCM 16595.</title>
        <authorList>
            <person name="Zhang X."/>
        </authorList>
    </citation>
    <scope>NUCLEOTIDE SEQUENCE [LARGE SCALE GENOMIC DNA]</scope>
    <source>
        <strain evidence="4 5">JCM 16595</strain>
    </source>
</reference>
<dbReference type="Gene3D" id="2.40.50.1020">
    <property type="entry name" value="LytTr DNA-binding domain"/>
    <property type="match status" value="1"/>
</dbReference>
<evidence type="ECO:0000259" key="2">
    <source>
        <dbReference type="PROSITE" id="PS50110"/>
    </source>
</evidence>
<gene>
    <name evidence="4" type="ORF">GO495_25490</name>
</gene>
<keyword evidence="1" id="KW-0597">Phosphoprotein</keyword>
<dbReference type="SUPFAM" id="SSF52172">
    <property type="entry name" value="CheY-like"/>
    <property type="match status" value="1"/>
</dbReference>
<dbReference type="InterPro" id="IPR046947">
    <property type="entry name" value="LytR-like"/>
</dbReference>
<feature type="domain" description="Response regulatory" evidence="2">
    <location>
        <begin position="2"/>
        <end position="115"/>
    </location>
</feature>
<dbReference type="SMART" id="SM00850">
    <property type="entry name" value="LytTR"/>
    <property type="match status" value="1"/>
</dbReference>
<dbReference type="InterPro" id="IPR011006">
    <property type="entry name" value="CheY-like_superfamily"/>
</dbReference>
<evidence type="ECO:0000313" key="4">
    <source>
        <dbReference type="EMBL" id="MVT43975.1"/>
    </source>
</evidence>
<dbReference type="PROSITE" id="PS50930">
    <property type="entry name" value="HTH_LYTTR"/>
    <property type="match status" value="1"/>
</dbReference>
<dbReference type="Proteomes" id="UP000468388">
    <property type="component" value="Unassembled WGS sequence"/>
</dbReference>
<sequence>MNVLIIEDEVKAAKELKKLLEQIRDDMQVTDILQSVEEAVEWFERHPHPGLIISDIQLADGLSFEFFSKVSVKAPVIFCTAFDEYAIRAFETNGIDYLLKPVEKDKLAQSLEKFDMMKRIFSGQQLQHLFTQIKPPFKTTLLAYFQDKIIPVRTAEVAFIYAANGLIGAYTASGRKYYVNGTLDELESSLDPHAFYRANRQFIISRDAVMNIEHSFARKLVVKVQPEAPESIVISKAKASDFLKWMEG</sequence>
<comment type="caution">
    <text evidence="4">The sequence shown here is derived from an EMBL/GenBank/DDBJ whole genome shotgun (WGS) entry which is preliminary data.</text>
</comment>
<evidence type="ECO:0000259" key="3">
    <source>
        <dbReference type="PROSITE" id="PS50930"/>
    </source>
</evidence>
<dbReference type="EMBL" id="WRXO01000009">
    <property type="protein sequence ID" value="MVT43975.1"/>
    <property type="molecule type" value="Genomic_DNA"/>
</dbReference>
<accession>A0A6N8JF84</accession>
<dbReference type="GO" id="GO:0003677">
    <property type="term" value="F:DNA binding"/>
    <property type="evidence" value="ECO:0007669"/>
    <property type="project" value="InterPro"/>
</dbReference>
<proteinExistence type="predicted"/>
<dbReference type="AlphaFoldDB" id="A0A6N8JF84"/>
<dbReference type="InterPro" id="IPR007492">
    <property type="entry name" value="LytTR_DNA-bd_dom"/>
</dbReference>
<organism evidence="4 5">
    <name type="scientific">Chitinophaga oryziterrae</name>
    <dbReference type="NCBI Taxonomy" id="1031224"/>
    <lineage>
        <taxon>Bacteria</taxon>
        <taxon>Pseudomonadati</taxon>
        <taxon>Bacteroidota</taxon>
        <taxon>Chitinophagia</taxon>
        <taxon>Chitinophagales</taxon>
        <taxon>Chitinophagaceae</taxon>
        <taxon>Chitinophaga</taxon>
    </lineage>
</organism>
<feature type="modified residue" description="4-aspartylphosphate" evidence="1">
    <location>
        <position position="55"/>
    </location>
</feature>
<dbReference type="GO" id="GO:0000156">
    <property type="term" value="F:phosphorelay response regulator activity"/>
    <property type="evidence" value="ECO:0007669"/>
    <property type="project" value="InterPro"/>
</dbReference>
<dbReference type="PROSITE" id="PS50110">
    <property type="entry name" value="RESPONSE_REGULATORY"/>
    <property type="match status" value="1"/>
</dbReference>
<dbReference type="InterPro" id="IPR001789">
    <property type="entry name" value="Sig_transdc_resp-reg_receiver"/>
</dbReference>
<protein>
    <submittedName>
        <fullName evidence="4">Response regulator</fullName>
    </submittedName>
</protein>